<evidence type="ECO:0000313" key="3">
    <source>
        <dbReference type="Proteomes" id="UP000247681"/>
    </source>
</evidence>
<accession>A0A2V4C1X5</accession>
<dbReference type="OrthoDB" id="9791837at2"/>
<comment type="caution">
    <text evidence="2">The sequence shown here is derived from an EMBL/GenBank/DDBJ whole genome shotgun (WGS) entry which is preliminary data.</text>
</comment>
<protein>
    <recommendedName>
        <fullName evidence="1">Methyltransferase type 11 domain-containing protein</fullName>
    </recommendedName>
</protein>
<feature type="domain" description="Methyltransferase type 11" evidence="1">
    <location>
        <begin position="62"/>
        <end position="112"/>
    </location>
</feature>
<dbReference type="Pfam" id="PF08241">
    <property type="entry name" value="Methyltransf_11"/>
    <property type="match status" value="1"/>
</dbReference>
<dbReference type="AlphaFoldDB" id="A0A2V4C1X5"/>
<dbReference type="GO" id="GO:0008757">
    <property type="term" value="F:S-adenosylmethionine-dependent methyltransferase activity"/>
    <property type="evidence" value="ECO:0007669"/>
    <property type="project" value="InterPro"/>
</dbReference>
<sequence length="237" mass="27648">MEKINWEIFWSNYRNVESNQEDDLFFQVGKTINKAPISNDVFIEMIQNLESTLQLKDTDVLLEMCCGNGLLTKPLSAICKNVYAFDFTSHLIETAKKFKISDNIVYKTGDAKSDFFSLFNFEKLPNKYLMNDSLGYFTPYELKNILLLILEKVDVFSFYITGIPADELKWNFYNTPERKKVYLSYSENSDESNNGMGRWWKSEEFISISEDLNLKVSLASQSKTISNYRMNVLFETK</sequence>
<dbReference type="InterPro" id="IPR013216">
    <property type="entry name" value="Methyltransf_11"/>
</dbReference>
<dbReference type="InterPro" id="IPR029063">
    <property type="entry name" value="SAM-dependent_MTases_sf"/>
</dbReference>
<organism evidence="2 3">
    <name type="scientific">Flavobacterium hydrophilum</name>
    <dbReference type="NCBI Taxonomy" id="2211445"/>
    <lineage>
        <taxon>Bacteria</taxon>
        <taxon>Pseudomonadati</taxon>
        <taxon>Bacteroidota</taxon>
        <taxon>Flavobacteriia</taxon>
        <taxon>Flavobacteriales</taxon>
        <taxon>Flavobacteriaceae</taxon>
        <taxon>Flavobacterium</taxon>
    </lineage>
</organism>
<dbReference type="Gene3D" id="3.40.50.150">
    <property type="entry name" value="Vaccinia Virus protein VP39"/>
    <property type="match status" value="1"/>
</dbReference>
<evidence type="ECO:0000313" key="2">
    <source>
        <dbReference type="EMBL" id="PXY44073.1"/>
    </source>
</evidence>
<gene>
    <name evidence="2" type="ORF">DMB68_16675</name>
</gene>
<dbReference type="RefSeq" id="WP_110347774.1">
    <property type="nucleotide sequence ID" value="NZ_QJHL01000004.1"/>
</dbReference>
<dbReference type="EMBL" id="QJHL01000004">
    <property type="protein sequence ID" value="PXY44073.1"/>
    <property type="molecule type" value="Genomic_DNA"/>
</dbReference>
<keyword evidence="3" id="KW-1185">Reference proteome</keyword>
<dbReference type="Proteomes" id="UP000247681">
    <property type="component" value="Unassembled WGS sequence"/>
</dbReference>
<name>A0A2V4C1X5_9FLAO</name>
<reference evidence="2 3" key="1">
    <citation type="submission" date="2018-05" db="EMBL/GenBank/DDBJ databases">
        <title>Flavobacterium sp. strain IMCC34758, incomplete genome.</title>
        <authorList>
            <person name="Joung Y."/>
        </authorList>
    </citation>
    <scope>NUCLEOTIDE SEQUENCE [LARGE SCALE GENOMIC DNA]</scope>
    <source>
        <strain evidence="2 3">IMCC34758</strain>
    </source>
</reference>
<evidence type="ECO:0000259" key="1">
    <source>
        <dbReference type="Pfam" id="PF08241"/>
    </source>
</evidence>
<dbReference type="SUPFAM" id="SSF53335">
    <property type="entry name" value="S-adenosyl-L-methionine-dependent methyltransferases"/>
    <property type="match status" value="1"/>
</dbReference>
<proteinExistence type="predicted"/>